<dbReference type="AlphaFoldDB" id="A0A933IEZ8"/>
<dbReference type="PANTHER" id="PTHR43475:SF1">
    <property type="entry name" value="METHYLTHIORIBOSE-1-PHOSPHATE ISOMERASE"/>
    <property type="match status" value="1"/>
</dbReference>
<dbReference type="NCBIfam" id="NF004326">
    <property type="entry name" value="PRK05720.1"/>
    <property type="match status" value="1"/>
</dbReference>
<comment type="function">
    <text evidence="2">Catalyzes the interconversion of methylthioribose-1-phosphate (MTR-1-P) into methylthioribulose-1-phosphate (MTRu-1-P).</text>
</comment>
<evidence type="ECO:0000256" key="2">
    <source>
        <dbReference type="HAMAP-Rule" id="MF_01678"/>
    </source>
</evidence>
<evidence type="ECO:0000313" key="4">
    <source>
        <dbReference type="Proteomes" id="UP000736328"/>
    </source>
</evidence>
<dbReference type="InterPro" id="IPR011559">
    <property type="entry name" value="Initiation_fac_2B_a/b/d"/>
</dbReference>
<keyword evidence="2" id="KW-0486">Methionine biosynthesis</keyword>
<dbReference type="InterPro" id="IPR027363">
    <property type="entry name" value="M1Pi_N"/>
</dbReference>
<feature type="binding site" evidence="2">
    <location>
        <position position="84"/>
    </location>
    <ligand>
        <name>substrate</name>
    </ligand>
</feature>
<feature type="site" description="Transition state stabilizer" evidence="2">
    <location>
        <position position="154"/>
    </location>
</feature>
<gene>
    <name evidence="2 3" type="primary">mtnA</name>
    <name evidence="3" type="ORF">HY768_08320</name>
</gene>
<evidence type="ECO:0000313" key="3">
    <source>
        <dbReference type="EMBL" id="MBI4727208.1"/>
    </source>
</evidence>
<dbReference type="FunFam" id="3.40.50.10470:FF:000006">
    <property type="entry name" value="Methylthioribose-1-phosphate isomerase"/>
    <property type="match status" value="1"/>
</dbReference>
<dbReference type="Gene3D" id="3.40.50.10470">
    <property type="entry name" value="Translation initiation factor eif-2b, domain 2"/>
    <property type="match status" value="1"/>
</dbReference>
<dbReference type="InterPro" id="IPR042529">
    <property type="entry name" value="IF_2B-like_C"/>
</dbReference>
<sequence length="344" mass="37502">MKPIEWKNGSIALIDQRELPGRLKYLNCDNVEKLAWAIETLAVRGAPLIGIAGAYGLALGIRNSTGKSLQRDFTAAFQRIKKTRPTAVNLFWALERMEQKFKALAQKGAALADIKASLLAEAKKIQAEDAAACAMIGRYGSALIEPGSSILTHCNSGALATGGIGTALGVIFTAFKRGRIKMVYADETRPLLQGARLTAWELMQEKIPATLICDNMAAFLMAQKKIDCVIVGADRIARNGDFANKIGTYSLAVLAQHHRIPFYVAVPLSTFDSKIKNGQQIPIEQREPEEIRSFGSITTAPPDIAVYNPSFDVTPSHFVTAFITEQGIVKPSFEKNIPVIKNKE</sequence>
<dbReference type="InterPro" id="IPR000649">
    <property type="entry name" value="IF-2B-related"/>
</dbReference>
<keyword evidence="1 2" id="KW-0413">Isomerase</keyword>
<dbReference type="HAMAP" id="MF_01678">
    <property type="entry name" value="Salvage_MtnA"/>
    <property type="match status" value="1"/>
</dbReference>
<feature type="binding site" evidence="2">
    <location>
        <begin position="244"/>
        <end position="245"/>
    </location>
    <ligand>
        <name>substrate</name>
    </ligand>
</feature>
<feature type="active site" description="Proton donor" evidence="2">
    <location>
        <position position="234"/>
    </location>
</feature>
<proteinExistence type="inferred from homology"/>
<dbReference type="NCBIfam" id="TIGR00512">
    <property type="entry name" value="salvage_mtnA"/>
    <property type="match status" value="1"/>
</dbReference>
<dbReference type="FunFam" id="1.20.120.420:FF:000003">
    <property type="entry name" value="Methylthioribose-1-phosphate isomerase"/>
    <property type="match status" value="1"/>
</dbReference>
<feature type="binding site" evidence="2">
    <location>
        <position position="193"/>
    </location>
    <ligand>
        <name>substrate</name>
    </ligand>
</feature>
<name>A0A933IEZ8_UNCT6</name>
<dbReference type="GO" id="GO:0019509">
    <property type="term" value="P:L-methionine salvage from methylthioadenosine"/>
    <property type="evidence" value="ECO:0007669"/>
    <property type="project" value="UniProtKB-UniRule"/>
</dbReference>
<evidence type="ECO:0000256" key="1">
    <source>
        <dbReference type="ARBA" id="ARBA00023235"/>
    </source>
</evidence>
<dbReference type="InterPro" id="IPR005251">
    <property type="entry name" value="IF-M1Pi"/>
</dbReference>
<dbReference type="PANTHER" id="PTHR43475">
    <property type="entry name" value="METHYLTHIORIBOSE-1-PHOSPHATE ISOMERASE"/>
    <property type="match status" value="1"/>
</dbReference>
<dbReference type="Proteomes" id="UP000736328">
    <property type="component" value="Unassembled WGS sequence"/>
</dbReference>
<dbReference type="InterPro" id="IPR037171">
    <property type="entry name" value="NagB/RpiA_transferase-like"/>
</dbReference>
<comment type="caution">
    <text evidence="3">The sequence shown here is derived from an EMBL/GenBank/DDBJ whole genome shotgun (WGS) entry which is preliminary data.</text>
</comment>
<organism evidence="3 4">
    <name type="scientific">candidate division TA06 bacterium</name>
    <dbReference type="NCBI Taxonomy" id="2250710"/>
    <lineage>
        <taxon>Bacteria</taxon>
        <taxon>Bacteria division TA06</taxon>
    </lineage>
</organism>
<comment type="catalytic activity">
    <reaction evidence="2">
        <text>5-(methylsulfanyl)-alpha-D-ribose 1-phosphate = 5-(methylsulfanyl)-D-ribulose 1-phosphate</text>
        <dbReference type="Rhea" id="RHEA:19989"/>
        <dbReference type="ChEBI" id="CHEBI:58533"/>
        <dbReference type="ChEBI" id="CHEBI:58548"/>
        <dbReference type="EC" id="5.3.1.23"/>
    </reaction>
</comment>
<protein>
    <recommendedName>
        <fullName evidence="2">Methylthioribose-1-phosphate isomerase</fullName>
        <shortName evidence="2">M1Pi</shortName>
        <shortName evidence="2">MTR-1-P isomerase</shortName>
        <ecNumber evidence="2">5.3.1.23</ecNumber>
    </recommendedName>
    <alternativeName>
        <fullName evidence="2">S-methyl-5-thioribose-1-phosphate isomerase</fullName>
    </alternativeName>
</protein>
<keyword evidence="2" id="KW-0028">Amino-acid biosynthesis</keyword>
<dbReference type="EC" id="5.3.1.23" evidence="2"/>
<dbReference type="NCBIfam" id="TIGR00524">
    <property type="entry name" value="eIF-2B_rel"/>
    <property type="match status" value="1"/>
</dbReference>
<comment type="pathway">
    <text evidence="2">Amino-acid biosynthesis; L-methionine biosynthesis via salvage pathway; L-methionine from S-methyl-5-thio-alpha-D-ribose 1-phosphate: step 1/6.</text>
</comment>
<feature type="binding site" evidence="2">
    <location>
        <begin position="44"/>
        <end position="46"/>
    </location>
    <ligand>
        <name>substrate</name>
    </ligand>
</feature>
<dbReference type="Gene3D" id="1.20.120.420">
    <property type="entry name" value="translation initiation factor eif-2b, domain 1"/>
    <property type="match status" value="1"/>
</dbReference>
<accession>A0A933IEZ8</accession>
<dbReference type="GO" id="GO:0046523">
    <property type="term" value="F:S-methyl-5-thioribose-1-phosphate isomerase activity"/>
    <property type="evidence" value="ECO:0007669"/>
    <property type="project" value="UniProtKB-UniRule"/>
</dbReference>
<dbReference type="Pfam" id="PF01008">
    <property type="entry name" value="IF-2B"/>
    <property type="match status" value="1"/>
</dbReference>
<comment type="similarity">
    <text evidence="2">Belongs to the EIF-2B alpha/beta/delta subunits family. MtnA subfamily.</text>
</comment>
<dbReference type="EMBL" id="JACQXR010000109">
    <property type="protein sequence ID" value="MBI4727208.1"/>
    <property type="molecule type" value="Genomic_DNA"/>
</dbReference>
<reference evidence="3" key="1">
    <citation type="submission" date="2020-07" db="EMBL/GenBank/DDBJ databases">
        <title>Huge and variable diversity of episymbiotic CPR bacteria and DPANN archaea in groundwater ecosystems.</title>
        <authorList>
            <person name="He C.Y."/>
            <person name="Keren R."/>
            <person name="Whittaker M."/>
            <person name="Farag I.F."/>
            <person name="Doudna J."/>
            <person name="Cate J.H.D."/>
            <person name="Banfield J.F."/>
        </authorList>
    </citation>
    <scope>NUCLEOTIDE SEQUENCE</scope>
    <source>
        <strain evidence="3">NC_groundwater_1520_Pr4_B-0.1um_53_5</strain>
    </source>
</reference>
<dbReference type="SUPFAM" id="SSF100950">
    <property type="entry name" value="NagB/RpiA/CoA transferase-like"/>
    <property type="match status" value="1"/>
</dbReference>